<dbReference type="Proteomes" id="UP000188605">
    <property type="component" value="Unassembled WGS sequence"/>
</dbReference>
<sequence>MNKSFVWGVATSSYQIEGAAYEDGKGLSIWDIYCTQPDKIFEGHSGDIACNHYHLYKEDISLMKQMGIKAYRFSISWPRVLPNGVGEVNQKGLQFYLNLVNELLEAGIEPYVTLFHWDLPYELHKKGGWLNSDSPKWFKEYTKVIVEAFGDKVTNYITFNEPQCFIGHGYSGGVHAPGLKHSTQDLLQMTHHILLSHGESVKTIRELAPYAKVGIATTALMHYPTSNTPEDIESARKAVMDEIFKSENAWPWSVSWWGDPIFLGKYPEEGLKYLEKYMPKIKDGDMEIISQPLDFLGQNIYNGYEITTSPNGEVEIVNREIGHGKTALNWPITPKSLYWGPKFLYERYKKPIFITENGLSCHDVVSLDGKVHDPNRIDFLHRYLKEFKKAGEDGVEIAGYFEWSFMDNFEWHSGYADRFGIVYVDFTTQERIIKDSGYWYKTVIETNGKNL</sequence>
<gene>
    <name evidence="1" type="ORF">AN396_07340</name>
</gene>
<keyword evidence="2" id="KW-1185">Reference proteome</keyword>
<name>A0ACC8XBI9_9FIRM</name>
<dbReference type="EMBL" id="LJDB01000060">
    <property type="protein sequence ID" value="ONI39856.1"/>
    <property type="molecule type" value="Genomic_DNA"/>
</dbReference>
<evidence type="ECO:0000313" key="2">
    <source>
        <dbReference type="Proteomes" id="UP000188605"/>
    </source>
</evidence>
<protein>
    <submittedName>
        <fullName evidence="1">Beta-glucosidase</fullName>
    </submittedName>
</protein>
<comment type="caution">
    <text evidence="1">The sequence shown here is derived from an EMBL/GenBank/DDBJ whole genome shotgun (WGS) entry which is preliminary data.</text>
</comment>
<organism evidence="1 2">
    <name type="scientific">Candidatus Epulonipiscium fishelsonii</name>
    <dbReference type="NCBI Taxonomy" id="77094"/>
    <lineage>
        <taxon>Bacteria</taxon>
        <taxon>Bacillati</taxon>
        <taxon>Bacillota</taxon>
        <taxon>Clostridia</taxon>
        <taxon>Lachnospirales</taxon>
        <taxon>Lachnospiraceae</taxon>
        <taxon>Candidatus Epulonipiscium</taxon>
    </lineage>
</organism>
<accession>A0ACC8XBI9</accession>
<evidence type="ECO:0000313" key="1">
    <source>
        <dbReference type="EMBL" id="ONI39856.1"/>
    </source>
</evidence>
<reference evidence="1" key="1">
    <citation type="submission" date="2016-08" db="EMBL/GenBank/DDBJ databases">
        <authorList>
            <person name="Ngugi D.K."/>
            <person name="Miyake S."/>
            <person name="Stingl U."/>
        </authorList>
    </citation>
    <scope>NUCLEOTIDE SEQUENCE</scope>
    <source>
        <strain evidence="1">SCG-B11WGA-EpuloA1</strain>
    </source>
</reference>
<proteinExistence type="predicted"/>